<protein>
    <recommendedName>
        <fullName evidence="9">Amino acid transporter</fullName>
    </recommendedName>
</protein>
<dbReference type="RefSeq" id="XP_033574176.1">
    <property type="nucleotide sequence ID" value="XM_033715791.1"/>
</dbReference>
<evidence type="ECO:0000256" key="5">
    <source>
        <dbReference type="SAM" id="Phobius"/>
    </source>
</evidence>
<sequence>SAIILNKMFGTGIFVTPTVVLAIVNSKGVALLLWLVGGLLTWAGLAMYLEYGIRFPLTGGELHYIDHVWAKPPLLFPYMYSFMFVILSGSQANALSFGKAVIIANTPEGANIDTRLQKAFSIAIIGIVCLLQAYSRVNYVRFNNIFAVYKILLLTFLTITGWCAIAGKRSASAAASGKPYGIENLKANGFSQAEDHLYGFALALLSIMRVFLGYENANFVLEEVRRPPGDESRVYRRASKFTVLGVTFFYVMVNIAFFLSFLAQVTHGLTSFQVFGPNHQTRKASGIIQAISASGNIMSYTYANVRVKQEIARLGIIPWPEFWAKTTNRGEPGPALLLTFIFTSIMILAAPLQNANGYLVISTLFTYARTWVGLFLGVGLLAAPWLKAFRYGTQPWRPHGSRLGLWTLIPLVTLYTLGNLFVLVFSWWPSDVQKSLRTTSPIVPSVVGPILGTVFLVAGAAYWVWDRHILMWLGYTTEVMAERQDGSDLDVQMYFHVSNDVYSW</sequence>
<proteinExistence type="predicted"/>
<feature type="transmembrane region" description="Helical" evidence="5">
    <location>
        <begin position="146"/>
        <end position="165"/>
    </location>
</feature>
<evidence type="ECO:0000256" key="4">
    <source>
        <dbReference type="ARBA" id="ARBA00023136"/>
    </source>
</evidence>
<feature type="transmembrane region" description="Helical" evidence="5">
    <location>
        <begin position="31"/>
        <end position="49"/>
    </location>
</feature>
<feature type="transmembrane region" description="Helical" evidence="5">
    <location>
        <begin position="403"/>
        <end position="426"/>
    </location>
</feature>
<dbReference type="GeneID" id="54456684"/>
<dbReference type="EMBL" id="MU003705">
    <property type="protein sequence ID" value="KAF2807212.1"/>
    <property type="molecule type" value="Genomic_DNA"/>
</dbReference>
<evidence type="ECO:0000256" key="3">
    <source>
        <dbReference type="ARBA" id="ARBA00022989"/>
    </source>
</evidence>
<dbReference type="OrthoDB" id="5982228at2759"/>
<feature type="non-terminal residue" evidence="6">
    <location>
        <position position="1"/>
    </location>
</feature>
<evidence type="ECO:0000313" key="7">
    <source>
        <dbReference type="Proteomes" id="UP000504636"/>
    </source>
</evidence>
<feature type="transmembrane region" description="Helical" evidence="5">
    <location>
        <begin position="284"/>
        <end position="303"/>
    </location>
</feature>
<feature type="transmembrane region" description="Helical" evidence="5">
    <location>
        <begin position="116"/>
        <end position="134"/>
    </location>
</feature>
<evidence type="ECO:0000256" key="1">
    <source>
        <dbReference type="ARBA" id="ARBA00004141"/>
    </source>
</evidence>
<comment type="subcellular location">
    <subcellularLocation>
        <location evidence="1">Membrane</location>
        <topology evidence="1">Multi-pass membrane protein</topology>
    </subcellularLocation>
</comment>
<name>A0A6A6YEG7_9PEZI</name>
<keyword evidence="3 5" id="KW-1133">Transmembrane helix</keyword>
<evidence type="ECO:0000256" key="2">
    <source>
        <dbReference type="ARBA" id="ARBA00022692"/>
    </source>
</evidence>
<dbReference type="Gene3D" id="1.20.1740.10">
    <property type="entry name" value="Amino acid/polyamine transporter I"/>
    <property type="match status" value="1"/>
</dbReference>
<feature type="transmembrane region" description="Helical" evidence="5">
    <location>
        <begin position="78"/>
        <end position="104"/>
    </location>
</feature>
<dbReference type="GO" id="GO:0015179">
    <property type="term" value="F:L-amino acid transmembrane transporter activity"/>
    <property type="evidence" value="ECO:0007669"/>
    <property type="project" value="TreeGrafter"/>
</dbReference>
<keyword evidence="4 5" id="KW-0472">Membrane</keyword>
<dbReference type="AlphaFoldDB" id="A0A6A6YEG7"/>
<dbReference type="InterPro" id="IPR002293">
    <property type="entry name" value="AA/rel_permease1"/>
</dbReference>
<evidence type="ECO:0000313" key="6">
    <source>
        <dbReference type="EMBL" id="KAF2807212.1"/>
    </source>
</evidence>
<feature type="transmembrane region" description="Helical" evidence="5">
    <location>
        <begin position="335"/>
        <end position="352"/>
    </location>
</feature>
<evidence type="ECO:0000313" key="8">
    <source>
        <dbReference type="RefSeq" id="XP_033574176.1"/>
    </source>
</evidence>
<dbReference type="Pfam" id="PF13520">
    <property type="entry name" value="AA_permease_2"/>
    <property type="match status" value="1"/>
</dbReference>
<dbReference type="Proteomes" id="UP000504636">
    <property type="component" value="Unplaced"/>
</dbReference>
<reference evidence="8" key="3">
    <citation type="submission" date="2025-04" db="UniProtKB">
        <authorList>
            <consortium name="RefSeq"/>
        </authorList>
    </citation>
    <scope>IDENTIFICATION</scope>
    <source>
        <strain evidence="8">CBS 304.34</strain>
    </source>
</reference>
<dbReference type="InterPro" id="IPR050598">
    <property type="entry name" value="AminoAcid_Transporter"/>
</dbReference>
<reference evidence="6 8" key="1">
    <citation type="journal article" date="2020" name="Stud. Mycol.">
        <title>101 Dothideomycetes genomes: a test case for predicting lifestyles and emergence of pathogens.</title>
        <authorList>
            <person name="Haridas S."/>
            <person name="Albert R."/>
            <person name="Binder M."/>
            <person name="Bloem J."/>
            <person name="Labutti K."/>
            <person name="Salamov A."/>
            <person name="Andreopoulos B."/>
            <person name="Baker S."/>
            <person name="Barry K."/>
            <person name="Bills G."/>
            <person name="Bluhm B."/>
            <person name="Cannon C."/>
            <person name="Castanera R."/>
            <person name="Culley D."/>
            <person name="Daum C."/>
            <person name="Ezra D."/>
            <person name="Gonzalez J."/>
            <person name="Henrissat B."/>
            <person name="Kuo A."/>
            <person name="Liang C."/>
            <person name="Lipzen A."/>
            <person name="Lutzoni F."/>
            <person name="Magnuson J."/>
            <person name="Mondo S."/>
            <person name="Nolan M."/>
            <person name="Ohm R."/>
            <person name="Pangilinan J."/>
            <person name="Park H.-J."/>
            <person name="Ramirez L."/>
            <person name="Alfaro M."/>
            <person name="Sun H."/>
            <person name="Tritt A."/>
            <person name="Yoshinaga Y."/>
            <person name="Zwiers L.-H."/>
            <person name="Turgeon B."/>
            <person name="Goodwin S."/>
            <person name="Spatafora J."/>
            <person name="Crous P."/>
            <person name="Grigoriev I."/>
        </authorList>
    </citation>
    <scope>NUCLEOTIDE SEQUENCE</scope>
    <source>
        <strain evidence="6 8">CBS 304.34</strain>
    </source>
</reference>
<reference evidence="8" key="2">
    <citation type="submission" date="2020-04" db="EMBL/GenBank/DDBJ databases">
        <authorList>
            <consortium name="NCBI Genome Project"/>
        </authorList>
    </citation>
    <scope>NUCLEOTIDE SEQUENCE</scope>
    <source>
        <strain evidence="8">CBS 304.34</strain>
    </source>
</reference>
<organism evidence="6">
    <name type="scientific">Mytilinidion resinicola</name>
    <dbReference type="NCBI Taxonomy" id="574789"/>
    <lineage>
        <taxon>Eukaryota</taxon>
        <taxon>Fungi</taxon>
        <taxon>Dikarya</taxon>
        <taxon>Ascomycota</taxon>
        <taxon>Pezizomycotina</taxon>
        <taxon>Dothideomycetes</taxon>
        <taxon>Pleosporomycetidae</taxon>
        <taxon>Mytilinidiales</taxon>
        <taxon>Mytilinidiaceae</taxon>
        <taxon>Mytilinidion</taxon>
    </lineage>
</organism>
<feature type="transmembrane region" description="Helical" evidence="5">
    <location>
        <begin position="358"/>
        <end position="382"/>
    </location>
</feature>
<keyword evidence="2 5" id="KW-0812">Transmembrane</keyword>
<dbReference type="PANTHER" id="PTHR11785">
    <property type="entry name" value="AMINO ACID TRANSPORTER"/>
    <property type="match status" value="1"/>
</dbReference>
<gene>
    <name evidence="6 8" type="ORF">BDZ99DRAFT_392515</name>
</gene>
<feature type="transmembrane region" description="Helical" evidence="5">
    <location>
        <begin position="6"/>
        <end position="24"/>
    </location>
</feature>
<accession>A0A6A6YEG7</accession>
<dbReference type="PIRSF" id="PIRSF006060">
    <property type="entry name" value="AA_transporter"/>
    <property type="match status" value="1"/>
</dbReference>
<dbReference type="GO" id="GO:0016020">
    <property type="term" value="C:membrane"/>
    <property type="evidence" value="ECO:0007669"/>
    <property type="project" value="UniProtKB-SubCell"/>
</dbReference>
<feature type="transmembrane region" description="Helical" evidence="5">
    <location>
        <begin position="241"/>
        <end position="264"/>
    </location>
</feature>
<dbReference type="PANTHER" id="PTHR11785:SF353">
    <property type="entry name" value="METHIONINE TRANSPORTER (EUROFUNG)"/>
    <property type="match status" value="1"/>
</dbReference>
<feature type="transmembrane region" description="Helical" evidence="5">
    <location>
        <begin position="446"/>
        <end position="465"/>
    </location>
</feature>
<evidence type="ECO:0008006" key="9">
    <source>
        <dbReference type="Google" id="ProtNLM"/>
    </source>
</evidence>
<keyword evidence="7" id="KW-1185">Reference proteome</keyword>